<comment type="caution">
    <text evidence="3">The sequence shown here is derived from an EMBL/GenBank/DDBJ whole genome shotgun (WGS) entry which is preliminary data.</text>
</comment>
<evidence type="ECO:0000256" key="2">
    <source>
        <dbReference type="SAM" id="SignalP"/>
    </source>
</evidence>
<keyword evidence="2" id="KW-0732">Signal</keyword>
<feature type="region of interest" description="Disordered" evidence="1">
    <location>
        <begin position="477"/>
        <end position="507"/>
    </location>
</feature>
<feature type="signal peptide" evidence="2">
    <location>
        <begin position="1"/>
        <end position="18"/>
    </location>
</feature>
<feature type="compositionally biased region" description="Basic residues" evidence="1">
    <location>
        <begin position="1135"/>
        <end position="1144"/>
    </location>
</feature>
<evidence type="ECO:0000313" key="4">
    <source>
        <dbReference type="Proteomes" id="UP001215280"/>
    </source>
</evidence>
<feature type="chain" id="PRO_5041935585" evidence="2">
    <location>
        <begin position="19"/>
        <end position="1179"/>
    </location>
</feature>
<dbReference type="EMBL" id="JARJLG010000012">
    <property type="protein sequence ID" value="KAJ7776509.1"/>
    <property type="molecule type" value="Genomic_DNA"/>
</dbReference>
<feature type="region of interest" description="Disordered" evidence="1">
    <location>
        <begin position="1045"/>
        <end position="1146"/>
    </location>
</feature>
<evidence type="ECO:0000313" key="3">
    <source>
        <dbReference type="EMBL" id="KAJ7776509.1"/>
    </source>
</evidence>
<organism evidence="3 4">
    <name type="scientific">Mycena maculata</name>
    <dbReference type="NCBI Taxonomy" id="230809"/>
    <lineage>
        <taxon>Eukaryota</taxon>
        <taxon>Fungi</taxon>
        <taxon>Dikarya</taxon>
        <taxon>Basidiomycota</taxon>
        <taxon>Agaricomycotina</taxon>
        <taxon>Agaricomycetes</taxon>
        <taxon>Agaricomycetidae</taxon>
        <taxon>Agaricales</taxon>
        <taxon>Marasmiineae</taxon>
        <taxon>Mycenaceae</taxon>
        <taxon>Mycena</taxon>
    </lineage>
</organism>
<dbReference type="Proteomes" id="UP001215280">
    <property type="component" value="Unassembled WGS sequence"/>
</dbReference>
<name>A0AAD7NV78_9AGAR</name>
<protein>
    <submittedName>
        <fullName evidence="3">Uncharacterized protein</fullName>
    </submittedName>
</protein>
<accession>A0AAD7NV78</accession>
<feature type="compositionally biased region" description="Pro residues" evidence="1">
    <location>
        <begin position="1083"/>
        <end position="1097"/>
    </location>
</feature>
<gene>
    <name evidence="3" type="ORF">DFH07DRAFT_951637</name>
</gene>
<evidence type="ECO:0000256" key="1">
    <source>
        <dbReference type="SAM" id="MobiDB-lite"/>
    </source>
</evidence>
<feature type="region of interest" description="Disordered" evidence="1">
    <location>
        <begin position="991"/>
        <end position="1021"/>
    </location>
</feature>
<keyword evidence="4" id="KW-1185">Reference proteome</keyword>
<sequence>MAWHGIASLLMRLPRLLLLPTFSPPPRRVMAALAALLAHLPDTVLEQFRDASFTANFRMRNAQLFSGTEWVDLDNLLSWLRQRGDMDLLDLDSILPFDPRSMDGVDVSIQNAAFDGYHAVGFDDTRSATPSSGYSYPYDDYQSSNYSVPASEFDYLDAPGSSTPSSGLDLFAVASGSDPFFLRDPAPSHLQAADPAVFLSRPQDNFKFEDGNPRLMTQEEMDAAGEAWQWVPSSTVWIDKDVSSDVYIPTHPFSITKNQKVSRIERVHGIPSQFTVPRVATAYLVDFSLSRDDYQDDDGKTFNLDKILKDKDCHSWDGTPGERATNRAPMVDGQLFAGIGHFPSVRCRRSRQTCQGIHYCESIDASLINVERYELDPHARDAVNNAQIMQRLNQGSQIQDKAICHSNTVKGMKCTTKNASGGACSGYQIQELPSERKYYFACSNRSSSWTNHSGIQIPPDVDEDLCIRAFRGESITDGALDSTDPTGESCSRIIGSGSGKKGKSQCPFPHTKDGKSYVAPMCKLSCQAAITFLIPLDEQNIPLVALPKPSRPHTHPPPPDTKVPTHVKLLYEKAVRTFGISIATVNKVEQAAPTIQIMGAAPGLVHPSLLQAATKQAIILALKRGEPGGDKSGWEGLFDLYQADQAKEPRERYMHSFDFLPGCSPPSAVITTFDNFLLGCVEHVRSLNQDTIFKRMKAGLLNEYELTAFFTVLNRLFTFGRIYMDAKDADAFEFAWDKIDEAFYGATGKHLSFKAWDPEGWLVTVSGDMEAAPWIRMARSFIKRMDSDKRPTVDEFLPKVVRICRRHALEGLKKSIKPHVDEDQWIRFQRILSLKTRDEVHNFTDCVFSLDITPITAWWNHKLHHKWLLPGLIECLSGLSHEDWMTTPFTSNGNETQHHWTNSQTGIGLAARECILRAKQADKAVGLQFEASLANGVMANNRNELSHRTARNAKRHTSAVEKAKRASAGNNKIKELRAELAILVAESKTSSSGVVRVTQKSKAKSIGQAAPHTNAPKRKAPAAGELDGIWMAPPEGCVPSYVLQQENDEGDSPNELMGPANTVDGDAMVSPPDDADLGGSPSAPSPAPPRSESPEPPSTRRSTRKRGASKTHDNAPAPKLKKMQATIAPEASTSVKKHGKRKAKPWSVRHTDDNIYTSFEFLARFPEEYRDLYGDTPPA</sequence>
<reference evidence="3" key="1">
    <citation type="submission" date="2023-03" db="EMBL/GenBank/DDBJ databases">
        <title>Massive genome expansion in bonnet fungi (Mycena s.s.) driven by repeated elements and novel gene families across ecological guilds.</title>
        <authorList>
            <consortium name="Lawrence Berkeley National Laboratory"/>
            <person name="Harder C.B."/>
            <person name="Miyauchi S."/>
            <person name="Viragh M."/>
            <person name="Kuo A."/>
            <person name="Thoen E."/>
            <person name="Andreopoulos B."/>
            <person name="Lu D."/>
            <person name="Skrede I."/>
            <person name="Drula E."/>
            <person name="Henrissat B."/>
            <person name="Morin E."/>
            <person name="Kohler A."/>
            <person name="Barry K."/>
            <person name="LaButti K."/>
            <person name="Morin E."/>
            <person name="Salamov A."/>
            <person name="Lipzen A."/>
            <person name="Mereny Z."/>
            <person name="Hegedus B."/>
            <person name="Baldrian P."/>
            <person name="Stursova M."/>
            <person name="Weitz H."/>
            <person name="Taylor A."/>
            <person name="Grigoriev I.V."/>
            <person name="Nagy L.G."/>
            <person name="Martin F."/>
            <person name="Kauserud H."/>
        </authorList>
    </citation>
    <scope>NUCLEOTIDE SEQUENCE</scope>
    <source>
        <strain evidence="3">CBHHK188m</strain>
    </source>
</reference>
<proteinExistence type="predicted"/>
<dbReference type="AlphaFoldDB" id="A0AAD7NV78"/>